<organism evidence="11 12">
    <name type="scientific">Equus caballus</name>
    <name type="common">Horse</name>
    <dbReference type="NCBI Taxonomy" id="9796"/>
    <lineage>
        <taxon>Eukaryota</taxon>
        <taxon>Metazoa</taxon>
        <taxon>Chordata</taxon>
        <taxon>Craniata</taxon>
        <taxon>Vertebrata</taxon>
        <taxon>Euteleostomi</taxon>
        <taxon>Mammalia</taxon>
        <taxon>Eutheria</taxon>
        <taxon>Laurasiatheria</taxon>
        <taxon>Perissodactyla</taxon>
        <taxon>Equidae</taxon>
        <taxon>Equus</taxon>
    </lineage>
</organism>
<dbReference type="GO" id="GO:0006612">
    <property type="term" value="P:protein targeting to membrane"/>
    <property type="evidence" value="ECO:0000318"/>
    <property type="project" value="GO_Central"/>
</dbReference>
<accession>A0A3Q2HGZ9</accession>
<keyword evidence="12" id="KW-1185">Reference proteome</keyword>
<name>A0A3Q2HGZ9_HORSE</name>
<dbReference type="GO" id="GO:0001580">
    <property type="term" value="P:detection of chemical stimulus involved in sensory perception of bitter taste"/>
    <property type="evidence" value="ECO:0000318"/>
    <property type="project" value="GO_Central"/>
</dbReference>
<dbReference type="PANTHER" id="PTHR14402">
    <property type="entry name" value="RECEPTOR TRANSPORTING PROTEIN"/>
    <property type="match status" value="1"/>
</dbReference>
<evidence type="ECO:0000256" key="2">
    <source>
        <dbReference type="ARBA" id="ARBA00022692"/>
    </source>
</evidence>
<feature type="domain" description="3CxxC-type" evidence="10">
    <location>
        <begin position="274"/>
        <end position="377"/>
    </location>
</feature>
<comment type="subcellular location">
    <subcellularLocation>
        <location evidence="1">Membrane</location>
        <topology evidence="1">Single-pass membrane protein</topology>
    </subcellularLocation>
</comment>
<keyword evidence="2 9" id="KW-0812">Transmembrane</keyword>
<evidence type="ECO:0000313" key="11">
    <source>
        <dbReference type="Ensembl" id="ENSECAP00000033742.2"/>
    </source>
</evidence>
<proteinExistence type="predicted"/>
<dbReference type="Pfam" id="PF13695">
    <property type="entry name" value="Zn_ribbon_3CxxC"/>
    <property type="match status" value="1"/>
</dbReference>
<dbReference type="PaxDb" id="9796-ENSECAP00000033742"/>
<evidence type="ECO:0000256" key="5">
    <source>
        <dbReference type="ARBA" id="ARBA00022833"/>
    </source>
</evidence>
<dbReference type="InParanoid" id="A0A3Q2HGZ9"/>
<dbReference type="OMA" id="GRCQWGW"/>
<evidence type="ECO:0000256" key="6">
    <source>
        <dbReference type="ARBA" id="ARBA00022989"/>
    </source>
</evidence>
<reference evidence="11" key="2">
    <citation type="submission" date="2025-08" db="UniProtKB">
        <authorList>
            <consortium name="Ensembl"/>
        </authorList>
    </citation>
    <scope>IDENTIFICATION</scope>
    <source>
        <strain evidence="11">Thoroughbred</strain>
    </source>
</reference>
<evidence type="ECO:0000256" key="7">
    <source>
        <dbReference type="ARBA" id="ARBA00023136"/>
    </source>
</evidence>
<dbReference type="SMART" id="SM01328">
    <property type="entry name" value="zf-3CxxC"/>
    <property type="match status" value="1"/>
</dbReference>
<evidence type="ECO:0000256" key="8">
    <source>
        <dbReference type="SAM" id="MobiDB-lite"/>
    </source>
</evidence>
<dbReference type="Ensembl" id="ENSECAT00000064991.3">
    <property type="protein sequence ID" value="ENSECAP00000033742.2"/>
    <property type="gene ID" value="ENSECAG00000037242.3"/>
</dbReference>
<keyword evidence="3" id="KW-0479">Metal-binding</keyword>
<evidence type="ECO:0000313" key="12">
    <source>
        <dbReference type="Proteomes" id="UP000002281"/>
    </source>
</evidence>
<feature type="transmembrane region" description="Helical" evidence="9">
    <location>
        <begin position="759"/>
        <end position="776"/>
    </location>
</feature>
<dbReference type="AlphaFoldDB" id="A0A3Q2HGZ9"/>
<feature type="compositionally biased region" description="Basic and acidic residues" evidence="8">
    <location>
        <begin position="650"/>
        <end position="660"/>
    </location>
</feature>
<dbReference type="PANTHER" id="PTHR14402:SF2">
    <property type="entry name" value="RECEPTOR-TRANSPORTING PROTEIN 5"/>
    <property type="match status" value="1"/>
</dbReference>
<dbReference type="GO" id="GO:0008270">
    <property type="term" value="F:zinc ion binding"/>
    <property type="evidence" value="ECO:0007669"/>
    <property type="project" value="UniProtKB-KW"/>
</dbReference>
<keyword evidence="7 9" id="KW-0472">Membrane</keyword>
<dbReference type="InterPro" id="IPR026096">
    <property type="entry name" value="R-trans_p"/>
</dbReference>
<dbReference type="GO" id="GO:0031849">
    <property type="term" value="F:olfactory receptor binding"/>
    <property type="evidence" value="ECO:0000318"/>
    <property type="project" value="GO_Central"/>
</dbReference>
<dbReference type="Bgee" id="ENSECAG00000037242">
    <property type="expression patterns" value="Expressed in prefrontal cortex and 6 other cell types or tissues"/>
</dbReference>
<protein>
    <recommendedName>
        <fullName evidence="10">3CxxC-type domain-containing protein</fullName>
    </recommendedName>
</protein>
<evidence type="ECO:0000256" key="3">
    <source>
        <dbReference type="ARBA" id="ARBA00022723"/>
    </source>
</evidence>
<dbReference type="FunCoup" id="A0A3Q2HGZ9">
    <property type="interactions" value="4"/>
</dbReference>
<keyword evidence="6 9" id="KW-1133">Transmembrane helix</keyword>
<evidence type="ECO:0000256" key="1">
    <source>
        <dbReference type="ARBA" id="ARBA00004167"/>
    </source>
</evidence>
<reference evidence="11" key="3">
    <citation type="submission" date="2025-09" db="UniProtKB">
        <authorList>
            <consortium name="Ensembl"/>
        </authorList>
    </citation>
    <scope>IDENTIFICATION</scope>
    <source>
        <strain evidence="11">Thoroughbred</strain>
    </source>
</reference>
<dbReference type="GeneTree" id="ENSGT00940000163732"/>
<dbReference type="Proteomes" id="UP000002281">
    <property type="component" value="Chromosome 6"/>
</dbReference>
<keyword evidence="4" id="KW-0863">Zinc-finger</keyword>
<sequence length="787" mass="85610">MRPCGRQAAVGTELPAGVSGAKVALVSLGQSLFVSLTLTGASWLPSYSTACQQHAEKPAPWACQLASSWVRVPEPHCPSDRMRCPPYPATWGFNRRGKIHASTWPLSRGRQLPIGVLLSLPLASSPLGSAPPYSAGLVAGSFLAPLLLVAPETLLPHVPSWWKLANKKTRRRIRKKACFSFLRDKPGCHGDCTVVKAAIGWRHGMRELPGSLEPAQLPDRTAEPSASMDGADVWASTLAQLMAKRKPQDTWELLPEENLASGHMDSSGFQYRLRGLSRLQCGRCQWGWSSAHVHILFHMWWDEDSRLGLVKMRIWGQRCRLCPPGTQGDCHVSLLNVRLFLSKLVLFILQECYREGLSSDQCPEICFGERCEACDLGVCFFQKPPDPAWGPEVKSPSTIKGRYTLFTSSNTAAIASGKQLLTLSSGPVVDRSRGYTPNSISIPLSVSDFIRNPLSESSNFFREDDDIVTVPFSLVGVGRDKGPVADAKGRVRPGEGSPAAADPRGPLIIGKGSIYLPAPSAATPKGRGIPVNMRGPVFHGRGLLISSIKPFELKGFIFKGRGRLSSPVGVDEGQGPVSGSEGPTAAENNSRLVSYIFGLMDDGEGSITFPLSLIDIVRSEAPFSDIDGCVSFPFIFTDLGKGKGSSADIPKGEGKEDGDKGPITAAREPLMVTTARVPVSISRGSITVPFSVFRIIERISHGYTASGPQSNGLAARGYSKRRRLPRPRLGKYGSGSSEDEDFCCGDSCCRPRFDPYEEVWIWASMTVCILWIMYLYKFSPDNFQPRM</sequence>
<feature type="region of interest" description="Disordered" evidence="8">
    <location>
        <begin position="643"/>
        <end position="663"/>
    </location>
</feature>
<evidence type="ECO:0000256" key="4">
    <source>
        <dbReference type="ARBA" id="ARBA00022771"/>
    </source>
</evidence>
<keyword evidence="5" id="KW-0862">Zinc</keyword>
<dbReference type="GO" id="GO:0051205">
    <property type="term" value="P:protein insertion into membrane"/>
    <property type="evidence" value="ECO:0000318"/>
    <property type="project" value="GO_Central"/>
</dbReference>
<dbReference type="InterPro" id="IPR027377">
    <property type="entry name" value="ZAR1/RTP1-5-like_Znf-3CxxC"/>
</dbReference>
<evidence type="ECO:0000256" key="9">
    <source>
        <dbReference type="SAM" id="Phobius"/>
    </source>
</evidence>
<dbReference type="GO" id="GO:0016020">
    <property type="term" value="C:membrane"/>
    <property type="evidence" value="ECO:0007669"/>
    <property type="project" value="UniProtKB-SubCell"/>
</dbReference>
<evidence type="ECO:0000259" key="10">
    <source>
        <dbReference type="SMART" id="SM01328"/>
    </source>
</evidence>
<reference evidence="11 12" key="1">
    <citation type="journal article" date="2009" name="Science">
        <title>Genome sequence, comparative analysis, and population genetics of the domestic horse.</title>
        <authorList>
            <consortium name="Broad Institute Genome Sequencing Platform"/>
            <consortium name="Broad Institute Whole Genome Assembly Team"/>
            <person name="Wade C.M."/>
            <person name="Giulotto E."/>
            <person name="Sigurdsson S."/>
            <person name="Zoli M."/>
            <person name="Gnerre S."/>
            <person name="Imsland F."/>
            <person name="Lear T.L."/>
            <person name="Adelson D.L."/>
            <person name="Bailey E."/>
            <person name="Bellone R.R."/>
            <person name="Bloecker H."/>
            <person name="Distl O."/>
            <person name="Edgar R.C."/>
            <person name="Garber M."/>
            <person name="Leeb T."/>
            <person name="Mauceli E."/>
            <person name="MacLeod J.N."/>
            <person name="Penedo M.C.T."/>
            <person name="Raison J.M."/>
            <person name="Sharpe T."/>
            <person name="Vogel J."/>
            <person name="Andersson L."/>
            <person name="Antczak D.F."/>
            <person name="Biagi T."/>
            <person name="Binns M.M."/>
            <person name="Chowdhary B.P."/>
            <person name="Coleman S.J."/>
            <person name="Della Valle G."/>
            <person name="Fryc S."/>
            <person name="Guerin G."/>
            <person name="Hasegawa T."/>
            <person name="Hill E.W."/>
            <person name="Jurka J."/>
            <person name="Kiialainen A."/>
            <person name="Lindgren G."/>
            <person name="Liu J."/>
            <person name="Magnani E."/>
            <person name="Mickelson J.R."/>
            <person name="Murray J."/>
            <person name="Nergadze S.G."/>
            <person name="Onofrio R."/>
            <person name="Pedroni S."/>
            <person name="Piras M.F."/>
            <person name="Raudsepp T."/>
            <person name="Rocchi M."/>
            <person name="Roeed K.H."/>
            <person name="Ryder O.A."/>
            <person name="Searle S."/>
            <person name="Skow L."/>
            <person name="Swinburne J.E."/>
            <person name="Syvaenen A.C."/>
            <person name="Tozaki T."/>
            <person name="Valberg S.J."/>
            <person name="Vaudin M."/>
            <person name="White J.R."/>
            <person name="Zody M.C."/>
            <person name="Lander E.S."/>
            <person name="Lindblad-Toh K."/>
        </authorList>
    </citation>
    <scope>NUCLEOTIDE SEQUENCE [LARGE SCALE GENOMIC DNA]</scope>
    <source>
        <strain evidence="11 12">Thoroughbred</strain>
    </source>
</reference>